<dbReference type="InterPro" id="IPR025394">
    <property type="entry name" value="DUF4127"/>
</dbReference>
<gene>
    <name evidence="2" type="ORF">BHW43_01780</name>
</gene>
<keyword evidence="1" id="KW-0812">Transmembrane</keyword>
<dbReference type="STRING" id="626940.BHW43_01780"/>
<keyword evidence="1" id="KW-1133">Transmembrane helix</keyword>
<dbReference type="EMBL" id="MNTG01000002">
    <property type="protein sequence ID" value="OLA39085.1"/>
    <property type="molecule type" value="Genomic_DNA"/>
</dbReference>
<name>A0A1Q6R9Q5_9FIRM</name>
<organism evidence="2 3">
    <name type="scientific">Phascolarctobacterium succinatutens</name>
    <dbReference type="NCBI Taxonomy" id="626940"/>
    <lineage>
        <taxon>Bacteria</taxon>
        <taxon>Bacillati</taxon>
        <taxon>Bacillota</taxon>
        <taxon>Negativicutes</taxon>
        <taxon>Acidaminococcales</taxon>
        <taxon>Acidaminococcaceae</taxon>
        <taxon>Phascolarctobacterium</taxon>
    </lineage>
</organism>
<accession>A0A1Q6R9Q5</accession>
<dbReference type="Pfam" id="PF13552">
    <property type="entry name" value="DUF4127"/>
    <property type="match status" value="1"/>
</dbReference>
<protein>
    <recommendedName>
        <fullName evidence="4">DUF4127 domain-containing protein</fullName>
    </recommendedName>
</protein>
<keyword evidence="1" id="KW-0472">Membrane</keyword>
<feature type="transmembrane region" description="Helical" evidence="1">
    <location>
        <begin position="7"/>
        <end position="26"/>
    </location>
</feature>
<reference evidence="2 3" key="1">
    <citation type="journal article" date="2016" name="Nat. Biotechnol.">
        <title>Measurement of bacterial replication rates in microbial communities.</title>
        <authorList>
            <person name="Brown C.T."/>
            <person name="Olm M.R."/>
            <person name="Thomas B.C."/>
            <person name="Banfield J.F."/>
        </authorList>
    </citation>
    <scope>NUCLEOTIDE SEQUENCE [LARGE SCALE GENOMIC DNA]</scope>
    <source>
        <strain evidence="2">46_33</strain>
    </source>
</reference>
<evidence type="ECO:0000256" key="1">
    <source>
        <dbReference type="SAM" id="Phobius"/>
    </source>
</evidence>
<dbReference type="Proteomes" id="UP000186777">
    <property type="component" value="Unassembled WGS sequence"/>
</dbReference>
<sequence>MRNSSKIIFIICSIMLISGICLRLALPSSTPLRLKQQPPTQSILLLPLDSRPVCSTMVQKLGTLAGLNVILPPKACLDNYRTPSDRQKLLQWLQTNQPLYNYSIISADNLLHGGLLAARMNTATPTEEDALLKQLQQFAPAKQQAIFSVIPRLLVSDQLLPDRWYQYQLMRYSQLADIVRITGSFALTQELRRTEAKIPAKVLDKYRSRYQQSDRFNMGLLKLATDDRRITFGQDDASPIGLPHASAVKLQSSIAAQKLQQQAQLTYGADEIASLLLVRYYLQQSNWQPKVYLHYASPKAESADMPYMAVCVGAALRNQLKLIGASEVSTPDSADLICYVNCGNDDFRPSAKQAQELQQMLDKGYKVALIDSSANFEAEELLLPQLLAHNVQINKLAAYAAWNTFSNSSGTALAQGLLFCGRLRQLQTAGADTERLAALFAANLNFTAERILEDYYYQKLVHPQLRQKLEAFGINPVELDSEDKTATEQYIQGKLSLQAYKLLHDNLGRTPFYQQNGQSYYLRDLSVGAKLPWARIFEVELQVWTDTGVKTE</sequence>
<dbReference type="AlphaFoldDB" id="A0A1Q6R9Q5"/>
<evidence type="ECO:0008006" key="4">
    <source>
        <dbReference type="Google" id="ProtNLM"/>
    </source>
</evidence>
<evidence type="ECO:0000313" key="2">
    <source>
        <dbReference type="EMBL" id="OLA39085.1"/>
    </source>
</evidence>
<evidence type="ECO:0000313" key="3">
    <source>
        <dbReference type="Proteomes" id="UP000186777"/>
    </source>
</evidence>
<comment type="caution">
    <text evidence="2">The sequence shown here is derived from an EMBL/GenBank/DDBJ whole genome shotgun (WGS) entry which is preliminary data.</text>
</comment>
<proteinExistence type="predicted"/>